<feature type="compositionally biased region" description="Basic and acidic residues" evidence="7">
    <location>
        <begin position="11"/>
        <end position="24"/>
    </location>
</feature>
<dbReference type="InterPro" id="IPR020891">
    <property type="entry name" value="UPF0758_CS"/>
</dbReference>
<dbReference type="GO" id="GO:0046872">
    <property type="term" value="F:metal ion binding"/>
    <property type="evidence" value="ECO:0007669"/>
    <property type="project" value="UniProtKB-KW"/>
</dbReference>
<dbReference type="InterPro" id="IPR037518">
    <property type="entry name" value="MPN"/>
</dbReference>
<feature type="compositionally biased region" description="Low complexity" evidence="7">
    <location>
        <begin position="1"/>
        <end position="10"/>
    </location>
</feature>
<dbReference type="AlphaFoldDB" id="A0A6J5CY45"/>
<keyword evidence="2" id="KW-0479">Metal-binding</keyword>
<name>A0A6J5CY45_9BURK</name>
<evidence type="ECO:0000256" key="3">
    <source>
        <dbReference type="ARBA" id="ARBA00022801"/>
    </source>
</evidence>
<dbReference type="NCBIfam" id="TIGR00608">
    <property type="entry name" value="radc"/>
    <property type="match status" value="1"/>
</dbReference>
<dbReference type="PANTHER" id="PTHR30471">
    <property type="entry name" value="DNA REPAIR PROTEIN RADC"/>
    <property type="match status" value="1"/>
</dbReference>
<evidence type="ECO:0000259" key="8">
    <source>
        <dbReference type="PROSITE" id="PS50249"/>
    </source>
</evidence>
<dbReference type="RefSeq" id="WP_246355635.1">
    <property type="nucleotide sequence ID" value="NZ_CADIKH010000001.1"/>
</dbReference>
<protein>
    <recommendedName>
        <fullName evidence="8">MPN domain-containing protein</fullName>
    </recommendedName>
</protein>
<reference evidence="9 10" key="1">
    <citation type="submission" date="2020-04" db="EMBL/GenBank/DDBJ databases">
        <authorList>
            <person name="De Canck E."/>
        </authorList>
    </citation>
    <scope>NUCLEOTIDE SEQUENCE [LARGE SCALE GENOMIC DNA]</scope>
    <source>
        <strain evidence="9 10">LMG 29542</strain>
    </source>
</reference>
<dbReference type="SUPFAM" id="SSF47781">
    <property type="entry name" value="RuvA domain 2-like"/>
    <property type="match status" value="1"/>
</dbReference>
<comment type="similarity">
    <text evidence="6">Belongs to the UPF0758 family.</text>
</comment>
<dbReference type="EMBL" id="CADIKH010000001">
    <property type="protein sequence ID" value="CAB3746523.1"/>
    <property type="molecule type" value="Genomic_DNA"/>
</dbReference>
<dbReference type="PROSITE" id="PS50249">
    <property type="entry name" value="MPN"/>
    <property type="match status" value="1"/>
</dbReference>
<evidence type="ECO:0000256" key="5">
    <source>
        <dbReference type="ARBA" id="ARBA00023049"/>
    </source>
</evidence>
<dbReference type="SUPFAM" id="SSF102712">
    <property type="entry name" value="JAB1/MPN domain"/>
    <property type="match status" value="1"/>
</dbReference>
<feature type="region of interest" description="Disordered" evidence="7">
    <location>
        <begin position="1"/>
        <end position="24"/>
    </location>
</feature>
<evidence type="ECO:0000256" key="6">
    <source>
        <dbReference type="RuleBase" id="RU003797"/>
    </source>
</evidence>
<evidence type="ECO:0000313" key="9">
    <source>
        <dbReference type="EMBL" id="CAB3746523.1"/>
    </source>
</evidence>
<dbReference type="NCBIfam" id="NF000642">
    <property type="entry name" value="PRK00024.1"/>
    <property type="match status" value="1"/>
</dbReference>
<dbReference type="PROSITE" id="PS01302">
    <property type="entry name" value="UPF0758"/>
    <property type="match status" value="1"/>
</dbReference>
<evidence type="ECO:0000256" key="4">
    <source>
        <dbReference type="ARBA" id="ARBA00022833"/>
    </source>
</evidence>
<dbReference type="InterPro" id="IPR001405">
    <property type="entry name" value="UPF0758"/>
</dbReference>
<dbReference type="InterPro" id="IPR046778">
    <property type="entry name" value="UPF0758_N"/>
</dbReference>
<dbReference type="Proteomes" id="UP000494363">
    <property type="component" value="Unassembled WGS sequence"/>
</dbReference>
<evidence type="ECO:0000256" key="2">
    <source>
        <dbReference type="ARBA" id="ARBA00022723"/>
    </source>
</evidence>
<keyword evidence="3" id="KW-0378">Hydrolase</keyword>
<dbReference type="Gene3D" id="1.10.150.20">
    <property type="entry name" value="5' to 3' exonuclease, C-terminal subdomain"/>
    <property type="match status" value="1"/>
</dbReference>
<dbReference type="InterPro" id="IPR010994">
    <property type="entry name" value="RuvA_2-like"/>
</dbReference>
<evidence type="ECO:0000313" key="10">
    <source>
        <dbReference type="Proteomes" id="UP000494363"/>
    </source>
</evidence>
<dbReference type="PANTHER" id="PTHR30471:SF3">
    <property type="entry name" value="UPF0758 PROTEIN YEES-RELATED"/>
    <property type="match status" value="1"/>
</dbReference>
<keyword evidence="1" id="KW-0645">Protease</keyword>
<evidence type="ECO:0000256" key="1">
    <source>
        <dbReference type="ARBA" id="ARBA00022670"/>
    </source>
</evidence>
<dbReference type="Pfam" id="PF04002">
    <property type="entry name" value="RadC"/>
    <property type="match status" value="1"/>
</dbReference>
<accession>A0A6J5CY45</accession>
<dbReference type="Gene3D" id="3.40.140.10">
    <property type="entry name" value="Cytidine Deaminase, domain 2"/>
    <property type="match status" value="1"/>
</dbReference>
<dbReference type="Pfam" id="PF20582">
    <property type="entry name" value="UPF0758_N"/>
    <property type="match status" value="1"/>
</dbReference>
<organism evidence="9 10">
    <name type="scientific">Paraburkholderia humisilvae</name>
    <dbReference type="NCBI Taxonomy" id="627669"/>
    <lineage>
        <taxon>Bacteria</taxon>
        <taxon>Pseudomonadati</taxon>
        <taxon>Pseudomonadota</taxon>
        <taxon>Betaproteobacteria</taxon>
        <taxon>Burkholderiales</taxon>
        <taxon>Burkholderiaceae</taxon>
        <taxon>Paraburkholderia</taxon>
    </lineage>
</organism>
<dbReference type="CDD" id="cd08071">
    <property type="entry name" value="MPN_DUF2466"/>
    <property type="match status" value="1"/>
</dbReference>
<dbReference type="GO" id="GO:0008237">
    <property type="term" value="F:metallopeptidase activity"/>
    <property type="evidence" value="ECO:0007669"/>
    <property type="project" value="UniProtKB-KW"/>
</dbReference>
<dbReference type="GO" id="GO:0006508">
    <property type="term" value="P:proteolysis"/>
    <property type="evidence" value="ECO:0007669"/>
    <property type="project" value="UniProtKB-KW"/>
</dbReference>
<proteinExistence type="inferred from homology"/>
<gene>
    <name evidence="9" type="ORF">LMG29542_00231</name>
</gene>
<sequence>MLPAPESAPAARREGFPPKQDMPRERLLKFGPGALSNSDLIALILGSGLPGRNVFEMARTLVERFGSMRAILNATEKDFTGLHGIGPAKIAQLLAIIEMVRRALHEELEQRSLLDSPQAVDDYLRLRIGGLPHEVFYCLYLDARHRLIQPEELARGSLTQMTVYPREIVRRALLVNAAGLIVAHNHPSGAARPSAADRQLTRLLQQALALVDVRLLDHVVVGARDVYSFARNGLI</sequence>
<evidence type="ECO:0000256" key="7">
    <source>
        <dbReference type="SAM" id="MobiDB-lite"/>
    </source>
</evidence>
<dbReference type="InterPro" id="IPR025657">
    <property type="entry name" value="RadC_JAB"/>
</dbReference>
<keyword evidence="10" id="KW-1185">Reference proteome</keyword>
<keyword evidence="4" id="KW-0862">Zinc</keyword>
<keyword evidence="5" id="KW-0482">Metalloprotease</keyword>
<feature type="domain" description="MPN" evidence="8">
    <location>
        <begin position="113"/>
        <end position="235"/>
    </location>
</feature>